<accession>A0A699I0Q5</accession>
<reference evidence="3" key="1">
    <citation type="journal article" date="2019" name="Sci. Rep.">
        <title>Draft genome of Tanacetum cinerariifolium, the natural source of mosquito coil.</title>
        <authorList>
            <person name="Yamashiro T."/>
            <person name="Shiraishi A."/>
            <person name="Satake H."/>
            <person name="Nakayama K."/>
        </authorList>
    </citation>
    <scope>NUCLEOTIDE SEQUENCE</scope>
</reference>
<feature type="region of interest" description="Disordered" evidence="2">
    <location>
        <begin position="214"/>
        <end position="235"/>
    </location>
</feature>
<protein>
    <submittedName>
        <fullName evidence="3">Uncharacterized protein</fullName>
    </submittedName>
</protein>
<feature type="non-terminal residue" evidence="3">
    <location>
        <position position="1"/>
    </location>
</feature>
<evidence type="ECO:0000313" key="3">
    <source>
        <dbReference type="EMBL" id="GEZ06945.1"/>
    </source>
</evidence>
<gene>
    <name evidence="3" type="ORF">Tci_478918</name>
</gene>
<evidence type="ECO:0000256" key="2">
    <source>
        <dbReference type="SAM" id="MobiDB-lite"/>
    </source>
</evidence>
<organism evidence="3">
    <name type="scientific">Tanacetum cinerariifolium</name>
    <name type="common">Dalmatian daisy</name>
    <name type="synonym">Chrysanthemum cinerariifolium</name>
    <dbReference type="NCBI Taxonomy" id="118510"/>
    <lineage>
        <taxon>Eukaryota</taxon>
        <taxon>Viridiplantae</taxon>
        <taxon>Streptophyta</taxon>
        <taxon>Embryophyta</taxon>
        <taxon>Tracheophyta</taxon>
        <taxon>Spermatophyta</taxon>
        <taxon>Magnoliopsida</taxon>
        <taxon>eudicotyledons</taxon>
        <taxon>Gunneridae</taxon>
        <taxon>Pentapetalae</taxon>
        <taxon>asterids</taxon>
        <taxon>campanulids</taxon>
        <taxon>Asterales</taxon>
        <taxon>Asteraceae</taxon>
        <taxon>Asteroideae</taxon>
        <taxon>Anthemideae</taxon>
        <taxon>Anthemidinae</taxon>
        <taxon>Tanacetum</taxon>
    </lineage>
</organism>
<name>A0A699I0Q5_TANCI</name>
<feature type="coiled-coil region" evidence="1">
    <location>
        <begin position="60"/>
        <end position="108"/>
    </location>
</feature>
<feature type="region of interest" description="Disordered" evidence="2">
    <location>
        <begin position="175"/>
        <end position="200"/>
    </location>
</feature>
<sequence>VPQPSGPTKSVADEAVHKKYQEAMRGTIAQTRFERVSKQSNNSLLARGNTLRSDDDSLKLDELKVLSTNLQSRVLDLEQTKTTQKKEIASQYDEIASLKRRVKKLEDKNGSRTHRLKRLYKVGMTTRVESSGDEESLGDDASKHGRRINAIDADEDITLISDADKEMFDVDVLGGEEDKGKGLMTEEPVKPKKKDQTRLDEEAAKKLQAKFDEEERLAREKAEKEERANIALIEE</sequence>
<proteinExistence type="predicted"/>
<feature type="compositionally biased region" description="Basic and acidic residues" evidence="2">
    <location>
        <begin position="214"/>
        <end position="228"/>
    </location>
</feature>
<keyword evidence="1" id="KW-0175">Coiled coil</keyword>
<dbReference type="AlphaFoldDB" id="A0A699I0Q5"/>
<dbReference type="EMBL" id="BKCJ010237669">
    <property type="protein sequence ID" value="GEZ06945.1"/>
    <property type="molecule type" value="Genomic_DNA"/>
</dbReference>
<feature type="compositionally biased region" description="Basic and acidic residues" evidence="2">
    <location>
        <begin position="187"/>
        <end position="200"/>
    </location>
</feature>
<evidence type="ECO:0000256" key="1">
    <source>
        <dbReference type="SAM" id="Coils"/>
    </source>
</evidence>
<comment type="caution">
    <text evidence="3">The sequence shown here is derived from an EMBL/GenBank/DDBJ whole genome shotgun (WGS) entry which is preliminary data.</text>
</comment>
<feature type="region of interest" description="Disordered" evidence="2">
    <location>
        <begin position="31"/>
        <end position="50"/>
    </location>
</feature>